<dbReference type="InterPro" id="IPR004680">
    <property type="entry name" value="Cit_transptr-like_dom"/>
</dbReference>
<dbReference type="InterPro" id="IPR051475">
    <property type="entry name" value="Diverse_Ion_Transporter"/>
</dbReference>
<proteinExistence type="inferred from homology"/>
<keyword evidence="11" id="KW-1185">Reference proteome</keyword>
<keyword evidence="6 8" id="KW-1133">Transmembrane helix</keyword>
<dbReference type="PANTHER" id="PTHR43568">
    <property type="entry name" value="P PROTEIN"/>
    <property type="match status" value="1"/>
</dbReference>
<protein>
    <recommendedName>
        <fullName evidence="9">Citrate transporter-like domain-containing protein</fullName>
    </recommendedName>
</protein>
<evidence type="ECO:0000256" key="3">
    <source>
        <dbReference type="ARBA" id="ARBA00022448"/>
    </source>
</evidence>
<feature type="transmembrane region" description="Helical" evidence="8">
    <location>
        <begin position="7"/>
        <end position="27"/>
    </location>
</feature>
<evidence type="ECO:0000313" key="11">
    <source>
        <dbReference type="Proteomes" id="UP000094296"/>
    </source>
</evidence>
<sequence>MLSILDFGGLQVHIAIIIFLLTYALIITEKLNRAVTALMGAVLMIILGIVEQDSVLKHIEWGTIGLLMGMMIIVGITQQTGLFSYIAIKAAKLARGEPVYILLSLATLTAIFSALLDNVTTVLLIVPVTLSITRILKIDPIPFLITEIIASNIGGTATLIGDPPNIMIGPAANLDFNSFIINLGPISLLIYIVTMTIIWLIYRNKLQIPDSQKLQITRIDERKYLKNIPLLIKSISVLLITITGFVFHHTLGLEAATIAMAGAVILMCIGIDDHEVHDIFNKIEWVTIFFFVGLFMLVGTLVEIGLIKQLALLAIDYTQGDLERTAILLIWMSGIFSATIDNIPFVATMIPLIQTIGELGGLTDIEPLWWALALGACLGGNGSLIGASANVIVAGMAMREGREITYLGFLKIGLPITIISLVMATIYLYFVILP</sequence>
<evidence type="ECO:0000313" key="10">
    <source>
        <dbReference type="EMBL" id="OEF96342.1"/>
    </source>
</evidence>
<feature type="transmembrane region" description="Helical" evidence="8">
    <location>
        <begin position="228"/>
        <end position="247"/>
    </location>
</feature>
<keyword evidence="5 8" id="KW-0812">Transmembrane</keyword>
<comment type="caution">
    <text evidence="10">The sequence shown here is derived from an EMBL/GenBank/DDBJ whole genome shotgun (WGS) entry which is preliminary data.</text>
</comment>
<evidence type="ECO:0000259" key="9">
    <source>
        <dbReference type="Pfam" id="PF03600"/>
    </source>
</evidence>
<feature type="transmembrane region" description="Helical" evidence="8">
    <location>
        <begin position="100"/>
        <end position="129"/>
    </location>
</feature>
<feature type="transmembrane region" description="Helical" evidence="8">
    <location>
        <begin position="327"/>
        <end position="347"/>
    </location>
</feature>
<evidence type="ECO:0000256" key="5">
    <source>
        <dbReference type="ARBA" id="ARBA00022692"/>
    </source>
</evidence>
<dbReference type="PANTHER" id="PTHR43568:SF1">
    <property type="entry name" value="P PROTEIN"/>
    <property type="match status" value="1"/>
</dbReference>
<dbReference type="AlphaFoldDB" id="A0A1E5G0J2"/>
<feature type="transmembrane region" description="Helical" evidence="8">
    <location>
        <begin position="368"/>
        <end position="392"/>
    </location>
</feature>
<evidence type="ECO:0000256" key="4">
    <source>
        <dbReference type="ARBA" id="ARBA00022475"/>
    </source>
</evidence>
<keyword evidence="3" id="KW-0813">Transport</keyword>
<feature type="transmembrane region" description="Helical" evidence="8">
    <location>
        <begin position="412"/>
        <end position="432"/>
    </location>
</feature>
<keyword evidence="4" id="KW-1003">Cell membrane</keyword>
<dbReference type="PRINTS" id="PR00758">
    <property type="entry name" value="ARSENICPUMP"/>
</dbReference>
<feature type="transmembrane region" description="Helical" evidence="8">
    <location>
        <begin position="283"/>
        <end position="307"/>
    </location>
</feature>
<feature type="transmembrane region" description="Helical" evidence="8">
    <location>
        <begin position="33"/>
        <end position="50"/>
    </location>
</feature>
<feature type="domain" description="Citrate transporter-like" evidence="9">
    <location>
        <begin position="23"/>
        <end position="375"/>
    </location>
</feature>
<dbReference type="GO" id="GO:0015105">
    <property type="term" value="F:arsenite transmembrane transporter activity"/>
    <property type="evidence" value="ECO:0007669"/>
    <property type="project" value="InterPro"/>
</dbReference>
<evidence type="ECO:0000256" key="1">
    <source>
        <dbReference type="ARBA" id="ARBA00004651"/>
    </source>
</evidence>
<dbReference type="EMBL" id="MIJE01000032">
    <property type="protein sequence ID" value="OEF96342.1"/>
    <property type="molecule type" value="Genomic_DNA"/>
</dbReference>
<dbReference type="RefSeq" id="WP_069643848.1">
    <property type="nucleotide sequence ID" value="NZ_MIJE01000032.1"/>
</dbReference>
<gene>
    <name evidence="10" type="ORF">BHF68_09335</name>
</gene>
<dbReference type="CDD" id="cd01116">
    <property type="entry name" value="P_permease"/>
    <property type="match status" value="1"/>
</dbReference>
<dbReference type="OrthoDB" id="9765532at2"/>
<keyword evidence="7 8" id="KW-0472">Membrane</keyword>
<dbReference type="InterPro" id="IPR000802">
    <property type="entry name" value="Arsenical_pump_ArsB"/>
</dbReference>
<evidence type="ECO:0000256" key="8">
    <source>
        <dbReference type="SAM" id="Phobius"/>
    </source>
</evidence>
<comment type="similarity">
    <text evidence="2">Belongs to the CitM (TC 2.A.11) transporter family.</text>
</comment>
<name>A0A1E5G0J2_9FIRM</name>
<evidence type="ECO:0000256" key="7">
    <source>
        <dbReference type="ARBA" id="ARBA00023136"/>
    </source>
</evidence>
<evidence type="ECO:0000256" key="2">
    <source>
        <dbReference type="ARBA" id="ARBA00009843"/>
    </source>
</evidence>
<evidence type="ECO:0000256" key="6">
    <source>
        <dbReference type="ARBA" id="ARBA00022989"/>
    </source>
</evidence>
<feature type="transmembrane region" description="Helical" evidence="8">
    <location>
        <begin position="62"/>
        <end position="88"/>
    </location>
</feature>
<reference evidence="10 11" key="1">
    <citation type="submission" date="2016-09" db="EMBL/GenBank/DDBJ databases">
        <title>Draft genome sequence for the type strain of Desulfuribacillus alkaliarsenatis AHT28, an obligately anaerobic, sulfidogenic bacterium isolated from Russian soda lake sediments.</title>
        <authorList>
            <person name="Abin C.A."/>
            <person name="Hollibaugh J.T."/>
        </authorList>
    </citation>
    <scope>NUCLEOTIDE SEQUENCE [LARGE SCALE GENOMIC DNA]</scope>
    <source>
        <strain evidence="10 11">AHT28</strain>
    </source>
</reference>
<comment type="subcellular location">
    <subcellularLocation>
        <location evidence="1">Cell membrane</location>
        <topology evidence="1">Multi-pass membrane protein</topology>
    </subcellularLocation>
</comment>
<accession>A0A1E5G0J2</accession>
<organism evidence="10 11">
    <name type="scientific">Desulfuribacillus alkaliarsenatis</name>
    <dbReference type="NCBI Taxonomy" id="766136"/>
    <lineage>
        <taxon>Bacteria</taxon>
        <taxon>Bacillati</taxon>
        <taxon>Bacillota</taxon>
        <taxon>Desulfuribacillia</taxon>
        <taxon>Desulfuribacillales</taxon>
        <taxon>Desulfuribacillaceae</taxon>
        <taxon>Desulfuribacillus</taxon>
    </lineage>
</organism>
<dbReference type="GO" id="GO:0005886">
    <property type="term" value="C:plasma membrane"/>
    <property type="evidence" value="ECO:0007669"/>
    <property type="project" value="UniProtKB-SubCell"/>
</dbReference>
<feature type="transmembrane region" description="Helical" evidence="8">
    <location>
        <begin position="180"/>
        <end position="202"/>
    </location>
</feature>
<dbReference type="Pfam" id="PF03600">
    <property type="entry name" value="CitMHS"/>
    <property type="match status" value="1"/>
</dbReference>
<dbReference type="STRING" id="766136.BHF68_09335"/>
<dbReference type="Proteomes" id="UP000094296">
    <property type="component" value="Unassembled WGS sequence"/>
</dbReference>